<keyword evidence="2" id="KW-1185">Reference proteome</keyword>
<reference evidence="1" key="1">
    <citation type="submission" date="2021-08" db="EMBL/GenBank/DDBJ databases">
        <title>WGS assembly of Ceratopteris richardii.</title>
        <authorList>
            <person name="Marchant D.B."/>
            <person name="Chen G."/>
            <person name="Jenkins J."/>
            <person name="Shu S."/>
            <person name="Leebens-Mack J."/>
            <person name="Grimwood J."/>
            <person name="Schmutz J."/>
            <person name="Soltis P."/>
            <person name="Soltis D."/>
            <person name="Chen Z.-H."/>
        </authorList>
    </citation>
    <scope>NUCLEOTIDE SEQUENCE</scope>
    <source>
        <strain evidence="1">Whitten #5841</strain>
        <tissue evidence="1">Leaf</tissue>
    </source>
</reference>
<dbReference type="EMBL" id="CM035440">
    <property type="protein sequence ID" value="KAH7283130.1"/>
    <property type="molecule type" value="Genomic_DNA"/>
</dbReference>
<name>A0A8T2QHQ6_CERRI</name>
<proteinExistence type="predicted"/>
<sequence length="80" mass="8976">MCEGFALHELSSDRRDEHSIQFLQIILQAQLGARSLSVRSTSSLVMTSSYCFVKSFCRRGLNILQERSLARRGSPLLSEG</sequence>
<dbReference type="AlphaFoldDB" id="A0A8T2QHQ6"/>
<organism evidence="1 2">
    <name type="scientific">Ceratopteris richardii</name>
    <name type="common">Triangle waterfern</name>
    <dbReference type="NCBI Taxonomy" id="49495"/>
    <lineage>
        <taxon>Eukaryota</taxon>
        <taxon>Viridiplantae</taxon>
        <taxon>Streptophyta</taxon>
        <taxon>Embryophyta</taxon>
        <taxon>Tracheophyta</taxon>
        <taxon>Polypodiopsida</taxon>
        <taxon>Polypodiidae</taxon>
        <taxon>Polypodiales</taxon>
        <taxon>Pteridineae</taxon>
        <taxon>Pteridaceae</taxon>
        <taxon>Parkerioideae</taxon>
        <taxon>Ceratopteris</taxon>
    </lineage>
</organism>
<evidence type="ECO:0000313" key="1">
    <source>
        <dbReference type="EMBL" id="KAH7283130.1"/>
    </source>
</evidence>
<dbReference type="Proteomes" id="UP000825935">
    <property type="component" value="Chromosome 35"/>
</dbReference>
<gene>
    <name evidence="1" type="ORF">KP509_35G062800</name>
</gene>
<accession>A0A8T2QHQ6</accession>
<evidence type="ECO:0000313" key="2">
    <source>
        <dbReference type="Proteomes" id="UP000825935"/>
    </source>
</evidence>
<protein>
    <submittedName>
        <fullName evidence="1">Uncharacterized protein</fullName>
    </submittedName>
</protein>
<comment type="caution">
    <text evidence="1">The sequence shown here is derived from an EMBL/GenBank/DDBJ whole genome shotgun (WGS) entry which is preliminary data.</text>
</comment>